<keyword evidence="4 5" id="KW-0440">LIM domain</keyword>
<feature type="compositionally biased region" description="Polar residues" evidence="6">
    <location>
        <begin position="62"/>
        <end position="76"/>
    </location>
</feature>
<dbReference type="PANTHER" id="PTHR24207:SF2">
    <property type="entry name" value="ZYX102 PROTEIN"/>
    <property type="match status" value="1"/>
</dbReference>
<evidence type="ECO:0000256" key="6">
    <source>
        <dbReference type="SAM" id="MobiDB-lite"/>
    </source>
</evidence>
<feature type="region of interest" description="Disordered" evidence="6">
    <location>
        <begin position="57"/>
        <end position="95"/>
    </location>
</feature>
<evidence type="ECO:0000256" key="2">
    <source>
        <dbReference type="ARBA" id="ARBA00022737"/>
    </source>
</evidence>
<feature type="compositionally biased region" description="Polar residues" evidence="6">
    <location>
        <begin position="163"/>
        <end position="174"/>
    </location>
</feature>
<accession>A0A553P6F9</accession>
<organism evidence="8 9">
    <name type="scientific">Tigriopus californicus</name>
    <name type="common">Marine copepod</name>
    <dbReference type="NCBI Taxonomy" id="6832"/>
    <lineage>
        <taxon>Eukaryota</taxon>
        <taxon>Metazoa</taxon>
        <taxon>Ecdysozoa</taxon>
        <taxon>Arthropoda</taxon>
        <taxon>Crustacea</taxon>
        <taxon>Multicrustacea</taxon>
        <taxon>Hexanauplia</taxon>
        <taxon>Copepoda</taxon>
        <taxon>Harpacticoida</taxon>
        <taxon>Harpacticidae</taxon>
        <taxon>Tigriopus</taxon>
    </lineage>
</organism>
<keyword evidence="3 5" id="KW-0862">Zinc</keyword>
<evidence type="ECO:0000256" key="5">
    <source>
        <dbReference type="PROSITE-ProRule" id="PRU00125"/>
    </source>
</evidence>
<dbReference type="PANTHER" id="PTHR24207">
    <property type="entry name" value="ZYX102 PROTEIN"/>
    <property type="match status" value="1"/>
</dbReference>
<evidence type="ECO:0000256" key="4">
    <source>
        <dbReference type="ARBA" id="ARBA00023038"/>
    </source>
</evidence>
<feature type="compositionally biased region" description="Low complexity" evidence="6">
    <location>
        <begin position="180"/>
        <end position="196"/>
    </location>
</feature>
<dbReference type="GO" id="GO:0046872">
    <property type="term" value="F:metal ion binding"/>
    <property type="evidence" value="ECO:0007669"/>
    <property type="project" value="UniProtKB-KW"/>
</dbReference>
<evidence type="ECO:0000256" key="1">
    <source>
        <dbReference type="ARBA" id="ARBA00022723"/>
    </source>
</evidence>
<dbReference type="EMBL" id="VCGU01000007">
    <property type="protein sequence ID" value="TRY73262.1"/>
    <property type="molecule type" value="Genomic_DNA"/>
</dbReference>
<keyword evidence="9" id="KW-1185">Reference proteome</keyword>
<feature type="domain" description="LIM zinc-binding" evidence="7">
    <location>
        <begin position="268"/>
        <end position="327"/>
    </location>
</feature>
<gene>
    <name evidence="8" type="ORF">TCAL_03352</name>
</gene>
<feature type="domain" description="LIM zinc-binding" evidence="7">
    <location>
        <begin position="385"/>
        <end position="445"/>
    </location>
</feature>
<dbReference type="STRING" id="6832.A0A553P6F9"/>
<dbReference type="Proteomes" id="UP000318571">
    <property type="component" value="Chromosome 3"/>
</dbReference>
<dbReference type="SMART" id="SM00132">
    <property type="entry name" value="LIM"/>
    <property type="match status" value="3"/>
</dbReference>
<sequence>MLKHKGNNNHIANNSSSNNNFNNAEKVFDPGSRLGEYLGGSVGEKKWVAGPGAGMRRAIATGGSQRPTGDSSSNLANEELQKVHPSEEERINQKRVSVKRALNNLDELLDQLRPTMDHPKEALDESRDDQPHRENVEQSLSQVSALMEHLVNQAELNHDDTDPSQCLDQTQCPDQSRKTSTASVASSNSSASSLSSLIEDKSRNQSREASAGPDNFSEATTSRKTSHAESLREVEDQVDSLTKQLTECLETKEVVNWSRDIKSTTIFGNCPKCDQPIEKEASVVGESHYHPGCFICEGCQEPLGTQSFFIIDGKNYCSKDRERFLEKCVKCMEKIEGDTIRPRESGEAYHPSCFSCQQCSKELFGKYYDINGQLICEDDYIASREKCCKCREAIIGTVLKALDGVFHPECFTCAACPLCLDGVQFFLTEDEDPLCETCYTRLAAKRCDGCKEPIVEDCLVSKDPGGYYHKNCYTERVGPSRS</sequence>
<keyword evidence="2" id="KW-0677">Repeat</keyword>
<feature type="compositionally biased region" description="Low complexity" evidence="6">
    <location>
        <begin position="8"/>
        <end position="23"/>
    </location>
</feature>
<proteinExistence type="predicted"/>
<dbReference type="AlphaFoldDB" id="A0A553P6F9"/>
<name>A0A553P6F9_TIGCA</name>
<feature type="region of interest" description="Disordered" evidence="6">
    <location>
        <begin position="120"/>
        <end position="139"/>
    </location>
</feature>
<comment type="caution">
    <text evidence="8">The sequence shown here is derived from an EMBL/GenBank/DDBJ whole genome shotgun (WGS) entry which is preliminary data.</text>
</comment>
<dbReference type="PROSITE" id="PS50023">
    <property type="entry name" value="LIM_DOMAIN_2"/>
    <property type="match status" value="2"/>
</dbReference>
<evidence type="ECO:0000256" key="3">
    <source>
        <dbReference type="ARBA" id="ARBA00022833"/>
    </source>
</evidence>
<feature type="region of interest" description="Disordered" evidence="6">
    <location>
        <begin position="157"/>
        <end position="235"/>
    </location>
</feature>
<feature type="compositionally biased region" description="Basic and acidic residues" evidence="6">
    <location>
        <begin position="120"/>
        <end position="136"/>
    </location>
</feature>
<dbReference type="Gene3D" id="2.10.110.10">
    <property type="entry name" value="Cysteine Rich Protein"/>
    <property type="match status" value="3"/>
</dbReference>
<dbReference type="OMA" id="NCYTERV"/>
<dbReference type="PROSITE" id="PS00478">
    <property type="entry name" value="LIM_DOMAIN_1"/>
    <property type="match status" value="3"/>
</dbReference>
<dbReference type="CDD" id="cd08368">
    <property type="entry name" value="LIM"/>
    <property type="match status" value="2"/>
</dbReference>
<dbReference type="InterPro" id="IPR001781">
    <property type="entry name" value="Znf_LIM"/>
</dbReference>
<evidence type="ECO:0000259" key="7">
    <source>
        <dbReference type="PROSITE" id="PS50023"/>
    </source>
</evidence>
<feature type="compositionally biased region" description="Basic and acidic residues" evidence="6">
    <location>
        <begin position="226"/>
        <end position="235"/>
    </location>
</feature>
<reference evidence="8 9" key="1">
    <citation type="journal article" date="2018" name="Nat. Ecol. Evol.">
        <title>Genomic signatures of mitonuclear coevolution across populations of Tigriopus californicus.</title>
        <authorList>
            <person name="Barreto F.S."/>
            <person name="Watson E.T."/>
            <person name="Lima T.G."/>
            <person name="Willett C.S."/>
            <person name="Edmands S."/>
            <person name="Li W."/>
            <person name="Burton R.S."/>
        </authorList>
    </citation>
    <scope>NUCLEOTIDE SEQUENCE [LARGE SCALE GENOMIC DNA]</scope>
    <source>
        <strain evidence="8 9">San Diego</strain>
    </source>
</reference>
<keyword evidence="1 5" id="KW-0479">Metal-binding</keyword>
<dbReference type="SUPFAM" id="SSF57716">
    <property type="entry name" value="Glucocorticoid receptor-like (DNA-binding domain)"/>
    <property type="match status" value="3"/>
</dbReference>
<dbReference type="OrthoDB" id="25414at2759"/>
<feature type="region of interest" description="Disordered" evidence="6">
    <location>
        <begin position="1"/>
        <end position="27"/>
    </location>
</feature>
<feature type="compositionally biased region" description="Basic and acidic residues" evidence="6">
    <location>
        <begin position="79"/>
        <end position="92"/>
    </location>
</feature>
<dbReference type="Pfam" id="PF00412">
    <property type="entry name" value="LIM"/>
    <property type="match status" value="3"/>
</dbReference>
<protein>
    <recommendedName>
        <fullName evidence="7">LIM zinc-binding domain-containing protein</fullName>
    </recommendedName>
</protein>
<evidence type="ECO:0000313" key="9">
    <source>
        <dbReference type="Proteomes" id="UP000318571"/>
    </source>
</evidence>
<evidence type="ECO:0000313" key="8">
    <source>
        <dbReference type="EMBL" id="TRY73262.1"/>
    </source>
</evidence>